<dbReference type="Proteomes" id="UP000217790">
    <property type="component" value="Unassembled WGS sequence"/>
</dbReference>
<accession>A0A2H3DQ77</accession>
<keyword evidence="3" id="KW-1185">Reference proteome</keyword>
<feature type="transmembrane region" description="Helical" evidence="1">
    <location>
        <begin position="99"/>
        <end position="120"/>
    </location>
</feature>
<dbReference type="OrthoDB" id="5598396at2759"/>
<organism evidence="2 3">
    <name type="scientific">Armillaria gallica</name>
    <name type="common">Bulbous honey fungus</name>
    <name type="synonym">Armillaria bulbosa</name>
    <dbReference type="NCBI Taxonomy" id="47427"/>
    <lineage>
        <taxon>Eukaryota</taxon>
        <taxon>Fungi</taxon>
        <taxon>Dikarya</taxon>
        <taxon>Basidiomycota</taxon>
        <taxon>Agaricomycotina</taxon>
        <taxon>Agaricomycetes</taxon>
        <taxon>Agaricomycetidae</taxon>
        <taxon>Agaricales</taxon>
        <taxon>Marasmiineae</taxon>
        <taxon>Physalacriaceae</taxon>
        <taxon>Armillaria</taxon>
    </lineage>
</organism>
<name>A0A2H3DQ77_ARMGA</name>
<evidence type="ECO:0000313" key="2">
    <source>
        <dbReference type="EMBL" id="PBK91237.1"/>
    </source>
</evidence>
<sequence length="164" mass="18492">IHNFPIQPTIDTMSYFVIFMSAHIKPESVSSYLSGICNRLENFFPDMCKVRNSLIVSQTLKGCKRLKGSKVKHKSPLSHNDICHAIKTLSLSSDYDDCLFLVLLVTGFNGLLCLAELSMLDSKKSRNWRNIMCRTTVEGLPEGYAFFLPAYKADTTFEGDKVII</sequence>
<dbReference type="EMBL" id="KZ293662">
    <property type="protein sequence ID" value="PBK91237.1"/>
    <property type="molecule type" value="Genomic_DNA"/>
</dbReference>
<keyword evidence="1" id="KW-0472">Membrane</keyword>
<evidence type="ECO:0000313" key="3">
    <source>
        <dbReference type="Proteomes" id="UP000217790"/>
    </source>
</evidence>
<dbReference type="STRING" id="47427.A0A2H3DQ77"/>
<reference evidence="3" key="1">
    <citation type="journal article" date="2017" name="Nat. Ecol. Evol.">
        <title>Genome expansion and lineage-specific genetic innovations in the forest pathogenic fungi Armillaria.</title>
        <authorList>
            <person name="Sipos G."/>
            <person name="Prasanna A.N."/>
            <person name="Walter M.C."/>
            <person name="O'Connor E."/>
            <person name="Balint B."/>
            <person name="Krizsan K."/>
            <person name="Kiss B."/>
            <person name="Hess J."/>
            <person name="Varga T."/>
            <person name="Slot J."/>
            <person name="Riley R."/>
            <person name="Boka B."/>
            <person name="Rigling D."/>
            <person name="Barry K."/>
            <person name="Lee J."/>
            <person name="Mihaltcheva S."/>
            <person name="LaButti K."/>
            <person name="Lipzen A."/>
            <person name="Waldron R."/>
            <person name="Moloney N.M."/>
            <person name="Sperisen C."/>
            <person name="Kredics L."/>
            <person name="Vagvoelgyi C."/>
            <person name="Patrignani A."/>
            <person name="Fitzpatrick D."/>
            <person name="Nagy I."/>
            <person name="Doyle S."/>
            <person name="Anderson J.B."/>
            <person name="Grigoriev I.V."/>
            <person name="Gueldener U."/>
            <person name="Muensterkoetter M."/>
            <person name="Nagy L.G."/>
        </authorList>
    </citation>
    <scope>NUCLEOTIDE SEQUENCE [LARGE SCALE GENOMIC DNA]</scope>
    <source>
        <strain evidence="3">Ar21-2</strain>
    </source>
</reference>
<proteinExistence type="predicted"/>
<dbReference type="OMA" id="HNDICHA"/>
<feature type="non-terminal residue" evidence="2">
    <location>
        <position position="164"/>
    </location>
</feature>
<feature type="non-terminal residue" evidence="2">
    <location>
        <position position="1"/>
    </location>
</feature>
<keyword evidence="1" id="KW-0812">Transmembrane</keyword>
<protein>
    <submittedName>
        <fullName evidence="2">Uncharacterized protein</fullName>
    </submittedName>
</protein>
<dbReference type="InParanoid" id="A0A2H3DQ77"/>
<keyword evidence="1" id="KW-1133">Transmembrane helix</keyword>
<dbReference type="AlphaFoldDB" id="A0A2H3DQ77"/>
<gene>
    <name evidence="2" type="ORF">ARMGADRAFT_882196</name>
</gene>
<evidence type="ECO:0000256" key="1">
    <source>
        <dbReference type="SAM" id="Phobius"/>
    </source>
</evidence>